<dbReference type="Proteomes" id="UP000703315">
    <property type="component" value="Unassembled WGS sequence"/>
</dbReference>
<keyword evidence="2" id="KW-0479">Metal-binding</keyword>
<keyword evidence="2" id="KW-0349">Heme</keyword>
<name>A0A921FLG3_9MICC</name>
<comment type="similarity">
    <text evidence="1 2">Belongs to the cytochrome P450 family.</text>
</comment>
<evidence type="ECO:0000313" key="3">
    <source>
        <dbReference type="EMBL" id="HJF13814.1"/>
    </source>
</evidence>
<dbReference type="GO" id="GO:0016705">
    <property type="term" value="F:oxidoreductase activity, acting on paired donors, with incorporation or reduction of molecular oxygen"/>
    <property type="evidence" value="ECO:0007669"/>
    <property type="project" value="InterPro"/>
</dbReference>
<dbReference type="SUPFAM" id="SSF48264">
    <property type="entry name" value="Cytochrome P450"/>
    <property type="match status" value="1"/>
</dbReference>
<evidence type="ECO:0000256" key="2">
    <source>
        <dbReference type="RuleBase" id="RU000461"/>
    </source>
</evidence>
<evidence type="ECO:0000313" key="4">
    <source>
        <dbReference type="Proteomes" id="UP000703315"/>
    </source>
</evidence>
<reference evidence="3" key="2">
    <citation type="submission" date="2021-09" db="EMBL/GenBank/DDBJ databases">
        <authorList>
            <person name="Gilroy R."/>
        </authorList>
    </citation>
    <scope>NUCLEOTIDE SEQUENCE</scope>
    <source>
        <strain evidence="3">ChiHjej13B12-14962</strain>
    </source>
</reference>
<accession>A0A921FLG3</accession>
<dbReference type="RefSeq" id="WP_303902826.1">
    <property type="nucleotide sequence ID" value="NZ_DYXC01000042.1"/>
</dbReference>
<keyword evidence="2" id="KW-0560">Oxidoreductase</keyword>
<reference evidence="3" key="1">
    <citation type="journal article" date="2021" name="PeerJ">
        <title>Extensive microbial diversity within the chicken gut microbiome revealed by metagenomics and culture.</title>
        <authorList>
            <person name="Gilroy R."/>
            <person name="Ravi A."/>
            <person name="Getino M."/>
            <person name="Pursley I."/>
            <person name="Horton D.L."/>
            <person name="Alikhan N.F."/>
            <person name="Baker D."/>
            <person name="Gharbi K."/>
            <person name="Hall N."/>
            <person name="Watson M."/>
            <person name="Adriaenssens E.M."/>
            <person name="Foster-Nyarko E."/>
            <person name="Jarju S."/>
            <person name="Secka A."/>
            <person name="Antonio M."/>
            <person name="Oren A."/>
            <person name="Chaudhuri R.R."/>
            <person name="La Ragione R."/>
            <person name="Hildebrand F."/>
            <person name="Pallen M.J."/>
        </authorList>
    </citation>
    <scope>NUCLEOTIDE SEQUENCE</scope>
    <source>
        <strain evidence="3">ChiHjej13B12-14962</strain>
    </source>
</reference>
<dbReference type="PANTHER" id="PTHR46696:SF1">
    <property type="entry name" value="CYTOCHROME P450 YJIB-RELATED"/>
    <property type="match status" value="1"/>
</dbReference>
<dbReference type="InterPro" id="IPR036396">
    <property type="entry name" value="Cyt_P450_sf"/>
</dbReference>
<dbReference type="AlphaFoldDB" id="A0A921FLG3"/>
<gene>
    <name evidence="3" type="ORF">K8V32_03285</name>
</gene>
<proteinExistence type="inferred from homology"/>
<dbReference type="InterPro" id="IPR017972">
    <property type="entry name" value="Cyt_P450_CS"/>
</dbReference>
<dbReference type="EMBL" id="DYXC01000042">
    <property type="protein sequence ID" value="HJF13814.1"/>
    <property type="molecule type" value="Genomic_DNA"/>
</dbReference>
<evidence type="ECO:0000256" key="1">
    <source>
        <dbReference type="ARBA" id="ARBA00010617"/>
    </source>
</evidence>
<dbReference type="GO" id="GO:0004497">
    <property type="term" value="F:monooxygenase activity"/>
    <property type="evidence" value="ECO:0007669"/>
    <property type="project" value="UniProtKB-KW"/>
</dbReference>
<comment type="caution">
    <text evidence="3">The sequence shown here is derived from an EMBL/GenBank/DDBJ whole genome shotgun (WGS) entry which is preliminary data.</text>
</comment>
<dbReference type="PROSITE" id="PS00086">
    <property type="entry name" value="CYTOCHROME_P450"/>
    <property type="match status" value="1"/>
</dbReference>
<dbReference type="PRINTS" id="PR00359">
    <property type="entry name" value="BP450"/>
</dbReference>
<dbReference type="Pfam" id="PF00067">
    <property type="entry name" value="p450"/>
    <property type="match status" value="1"/>
</dbReference>
<keyword evidence="2" id="KW-0503">Monooxygenase</keyword>
<dbReference type="InterPro" id="IPR002397">
    <property type="entry name" value="Cyt_P450_B"/>
</dbReference>
<dbReference type="Gene3D" id="1.10.630.10">
    <property type="entry name" value="Cytochrome P450"/>
    <property type="match status" value="1"/>
</dbReference>
<sequence>MSTATTNLNIPIADWFDPAEAMRDPYPQYAQLRALGPVVYAPTVARVFITNHEAVSEAEHHPEIFSSYSETNLTMMRAIGGRPMLRKDDPEHAQERKAINPTLRPKAIKNIWSPKFQETVEYWLQRLIDIGPEHADINKDFAAPIASQNLIDLLGFPDTVDVTDMARWSIDFIAGTGNLLDDEDIWHRCDTSRQEVDLILDELLPSLRSNPNGSITSHLLEVGLPEEVVRANVKLSISGGMNEPQHMISNMVWALSKHPEQRELLLNGTAQWGPAFEETARWQSPIGMVPREVVQDTEFFGVRLEKGTNVGLLLASANRDPVAFDNADAFDITRTSGGHLGFGSGVHLCAGRWVAKNAIADHALPRLYEQLPNLQLDSKRPPVWDGWVFRGLTDLPVTW</sequence>
<dbReference type="GO" id="GO:0020037">
    <property type="term" value="F:heme binding"/>
    <property type="evidence" value="ECO:0007669"/>
    <property type="project" value="InterPro"/>
</dbReference>
<dbReference type="InterPro" id="IPR001128">
    <property type="entry name" value="Cyt_P450"/>
</dbReference>
<dbReference type="GO" id="GO:0005506">
    <property type="term" value="F:iron ion binding"/>
    <property type="evidence" value="ECO:0007669"/>
    <property type="project" value="InterPro"/>
</dbReference>
<keyword evidence="2" id="KW-0408">Iron</keyword>
<dbReference type="PANTHER" id="PTHR46696">
    <property type="entry name" value="P450, PUTATIVE (EUROFUNG)-RELATED"/>
    <property type="match status" value="1"/>
</dbReference>
<protein>
    <submittedName>
        <fullName evidence="3">Cytochrome P450</fullName>
    </submittedName>
</protein>
<organism evidence="3 4">
    <name type="scientific">Enteractinococcus helveticum</name>
    <dbReference type="NCBI Taxonomy" id="1837282"/>
    <lineage>
        <taxon>Bacteria</taxon>
        <taxon>Bacillati</taxon>
        <taxon>Actinomycetota</taxon>
        <taxon>Actinomycetes</taxon>
        <taxon>Micrococcales</taxon>
        <taxon>Micrococcaceae</taxon>
    </lineage>
</organism>